<feature type="compositionally biased region" description="Polar residues" evidence="1">
    <location>
        <begin position="228"/>
        <end position="249"/>
    </location>
</feature>
<proteinExistence type="predicted"/>
<protein>
    <submittedName>
        <fullName evidence="3">Hypothetical_protein</fullName>
    </submittedName>
</protein>
<name>A0AA86NV45_9EUKA</name>
<dbReference type="EMBL" id="CATOUU010000354">
    <property type="protein sequence ID" value="CAI9925983.1"/>
    <property type="molecule type" value="Genomic_DNA"/>
</dbReference>
<dbReference type="EMBL" id="CAXDID020000506">
    <property type="protein sequence ID" value="CAL6098150.1"/>
    <property type="molecule type" value="Genomic_DNA"/>
</dbReference>
<dbReference type="AlphaFoldDB" id="A0AA86NV45"/>
<feature type="compositionally biased region" description="Polar residues" evidence="1">
    <location>
        <begin position="431"/>
        <end position="447"/>
    </location>
</feature>
<keyword evidence="4" id="KW-1185">Reference proteome</keyword>
<dbReference type="Proteomes" id="UP001642409">
    <property type="component" value="Unassembled WGS sequence"/>
</dbReference>
<feature type="region of interest" description="Disordered" evidence="1">
    <location>
        <begin position="228"/>
        <end position="274"/>
    </location>
</feature>
<evidence type="ECO:0000313" key="3">
    <source>
        <dbReference type="EMBL" id="CAL6098150.1"/>
    </source>
</evidence>
<feature type="region of interest" description="Disordered" evidence="1">
    <location>
        <begin position="1000"/>
        <end position="1037"/>
    </location>
</feature>
<feature type="compositionally biased region" description="Basic and acidic residues" evidence="1">
    <location>
        <begin position="1000"/>
        <end position="1018"/>
    </location>
</feature>
<feature type="compositionally biased region" description="Polar residues" evidence="1">
    <location>
        <begin position="259"/>
        <end position="274"/>
    </location>
</feature>
<evidence type="ECO:0000313" key="2">
    <source>
        <dbReference type="EMBL" id="CAI9925983.1"/>
    </source>
</evidence>
<comment type="caution">
    <text evidence="2">The sequence shown here is derived from an EMBL/GenBank/DDBJ whole genome shotgun (WGS) entry which is preliminary data.</text>
</comment>
<reference evidence="2" key="1">
    <citation type="submission" date="2023-06" db="EMBL/GenBank/DDBJ databases">
        <authorList>
            <person name="Kurt Z."/>
        </authorList>
    </citation>
    <scope>NUCLEOTIDE SEQUENCE</scope>
</reference>
<feature type="region of interest" description="Disordered" evidence="1">
    <location>
        <begin position="402"/>
        <end position="448"/>
    </location>
</feature>
<feature type="compositionally biased region" description="Acidic residues" evidence="1">
    <location>
        <begin position="416"/>
        <end position="429"/>
    </location>
</feature>
<reference evidence="3 4" key="2">
    <citation type="submission" date="2024-07" db="EMBL/GenBank/DDBJ databases">
        <authorList>
            <person name="Akdeniz Z."/>
        </authorList>
    </citation>
    <scope>NUCLEOTIDE SEQUENCE [LARGE SCALE GENOMIC DNA]</scope>
</reference>
<gene>
    <name evidence="2" type="ORF">HINF_LOCUS13628</name>
    <name evidence="3" type="ORF">HINF_LOCUS69470</name>
</gene>
<evidence type="ECO:0000256" key="1">
    <source>
        <dbReference type="SAM" id="MobiDB-lite"/>
    </source>
</evidence>
<accession>A0AA86NV45</accession>
<organism evidence="2">
    <name type="scientific">Hexamita inflata</name>
    <dbReference type="NCBI Taxonomy" id="28002"/>
    <lineage>
        <taxon>Eukaryota</taxon>
        <taxon>Metamonada</taxon>
        <taxon>Diplomonadida</taxon>
        <taxon>Hexamitidae</taxon>
        <taxon>Hexamitinae</taxon>
        <taxon>Hexamita</taxon>
    </lineage>
</organism>
<sequence length="1037" mass="119504">MSSNYINSEIQSFNPCSIQRQFGLGGVKIWIRTWRCQNMENRQCTRPKAQCKLLKSHHVFQISRISTTALYGPARQFRAPTSQTISPTMKSLCQQLLQNMKPGGQRGQAPDSQGKADADRAGYLFAANISNVETSVMIAQDDSRVVARVFSNMKLSTIASEIDESPEEAVARTVGMVLRCVNKDRRLQVNFTPLAYKTFVSVIEDVSSERRAGGVYLELMKQLQEVQTRQPGAGNTTVSKPALTTQPAKQTEPPALKQAPTQIATQGSTQAAGDTSISRQFDELFRTRYVHFKHGYTISALLVRVNKLLDAKANTMAEARDALGVVDFIQLRQQFGEMFPDVDLTKYQFQREFNRYCAQNRVSVKRSTFMRGFRGSYMKFDSVLQHHFDKKVFTDKLMEQLQDESETEESARSYYSEEEEESEYEEESEAPAQSTQSRQEPSQSTDAVQEEVRNNLKVLLEQAYKKVAQPYARVQDCWKFVIKKRQLDIMSANDLRDRLGVVDFCRIKQDYVKQYNPDLTVKFGAVFQKVLLQLLAEADIAVEKHVQLHREDRKRSFLLQRVLPDYYYVGSAVEQEKFGDKPEAEEKQTDQTLKEVAQLFETLYVKHEFEVASFEQFKPILQFMMDFQPKYLESIDSLRQYCGLVDITAVRKHYLDTYQNDRKVKQEEINQAIAQYVKEHGYLESDRISVKDWYSKQLFYTRAILIQFVRRDYYEKLPLDLVKKAIAKDPETYTAQLQISALFKSKFTLRTPEQMQELQDKVLQSSKPDKKAAIGIVDLECIRALLQSVFSAELPEAVLNAAFQFYTEENGIKVIPELVVLHDNKEIQFKGVCENFATNASLAGLRELEKQVARVVQEDSQPPAMKPAPVQYQPAAPDSFADFFEQTFELVKHSYARIQFCWDKIVAKRGQKMPKTEDELRARVGLADLVGIQAQYEKFYENKPDKKPTFFFRELHAFIQERQIEQLEQVQYGNLKMHAVLPYYFKKGFVTPDLAEILKPRQDQAKEQDTEPEVKDEAPQMAQEAPAVKKMKFRRTD</sequence>
<evidence type="ECO:0000313" key="4">
    <source>
        <dbReference type="Proteomes" id="UP001642409"/>
    </source>
</evidence>